<dbReference type="Pfam" id="PF07727">
    <property type="entry name" value="RVT_2"/>
    <property type="match status" value="1"/>
</dbReference>
<keyword evidence="2" id="KW-0812">Transmembrane</keyword>
<keyword evidence="1" id="KW-0378">Hydrolase</keyword>
<keyword evidence="2" id="KW-1133">Transmembrane helix</keyword>
<feature type="domain" description="Retrovirus-related Pol polyprotein from transposon TNT 1-94-like beta-barrel" evidence="4">
    <location>
        <begin position="111"/>
        <end position="184"/>
    </location>
</feature>
<dbReference type="PANTHER" id="PTHR11439">
    <property type="entry name" value="GAG-POL-RELATED RETROTRANSPOSON"/>
    <property type="match status" value="1"/>
</dbReference>
<keyword evidence="1" id="KW-0064">Aspartyl protease</keyword>
<sequence>MHVVQCFSCKDFGQIARDCPKKFCNYYKKQGHIISVCLIRPKRKQGTAYHASTDAFSSVAWFATSSVVAIPAPTVLANPNTLTLEMVQQMIISVFSVFRLSGNHTVSSKPWYFDSVASNHMTNIVLSLSNVRNYDGNLKINTADGSSLPISAVGDLSSSLTDGFVSPDLSTNLISVGQLVDNNCNVNFSRSGCVVQDQVFGKMIMKGPKVGRLFPLHVSPSTIIPSFPLLSFACNVVGSRHKMWHRCLGHPNSDVLLALLGFTSSGLRLKFFQSLSAFLHLLRLNYLLASRSCALILAENTYLMSFKIFFKAKGSSLSVLVLQHHNKTVLLRGKIVIFLMWFKPGFVYERRSRHESGSTSFVPPFDLDQAPNPAPASTTLCQSTRLSRPPDWYGFFSPVSLVATLSTISIPSCYKQAMEHKCWQNAMQTELRVLEENHTWDIVPCPPTVKPIGSKWVFSIKLRSDGSLDWYKARLVGLGNKQEYGVDYEETFAPVAKMTTVRTILAITASQSWQLHQMDVKNVFLHGDLQEEIYMKLPSGITNSSPHDVCNLKRSLYGLKQAPQAWFEKFRSTILSFSFTQSQYDSFLFFHTFVLGIVLLLVYVDDIIITSTDCGLITKLQRMLHTTFHMKDLGQRTYFLGLEVHHRASGIFVNQHKYIQDLITFAGLEDTSSVDTPMEVNVKCRKDEGDLLDDLTLYRRLVGIRRIIRYLRGSPTRGLFFPTGSSLQLVAYNDADWVRCPDTRRSTTGWCMFLGDALISWRCKKQDRVSKSSTEAEYHAMSTACSEIVWLRGLLKELRFPQTTSTPLHADNTSAIQIATNPVFHERTKHIEVDCHSIRDTLESRVISLLHISSDLQVADIFTKALTRQRHQFLVGKLLLVDLQASI</sequence>
<dbReference type="GO" id="GO:0004190">
    <property type="term" value="F:aspartic-type endopeptidase activity"/>
    <property type="evidence" value="ECO:0007669"/>
    <property type="project" value="UniProtKB-KW"/>
</dbReference>
<dbReference type="SUPFAM" id="SSF56672">
    <property type="entry name" value="DNA/RNA polymerases"/>
    <property type="match status" value="1"/>
</dbReference>
<gene>
    <name evidence="5" type="primary">RE1_940</name>
    <name evidence="5" type="ORF">CK203_006798</name>
</gene>
<dbReference type="InterPro" id="IPR054722">
    <property type="entry name" value="PolX-like_BBD"/>
</dbReference>
<accession>A0A438KCL1</accession>
<protein>
    <submittedName>
        <fullName evidence="5">Retrovirus-related Pol polyprotein from transposon RE1</fullName>
    </submittedName>
</protein>
<dbReference type="Proteomes" id="UP000288805">
    <property type="component" value="Unassembled WGS sequence"/>
</dbReference>
<feature type="transmembrane region" description="Helical" evidence="2">
    <location>
        <begin position="392"/>
        <end position="414"/>
    </location>
</feature>
<keyword evidence="2" id="KW-0472">Membrane</keyword>
<comment type="caution">
    <text evidence="5">The sequence shown here is derived from an EMBL/GenBank/DDBJ whole genome shotgun (WGS) entry which is preliminary data.</text>
</comment>
<organism evidence="5 6">
    <name type="scientific">Vitis vinifera</name>
    <name type="common">Grape</name>
    <dbReference type="NCBI Taxonomy" id="29760"/>
    <lineage>
        <taxon>Eukaryota</taxon>
        <taxon>Viridiplantae</taxon>
        <taxon>Streptophyta</taxon>
        <taxon>Embryophyta</taxon>
        <taxon>Tracheophyta</taxon>
        <taxon>Spermatophyta</taxon>
        <taxon>Magnoliopsida</taxon>
        <taxon>eudicotyledons</taxon>
        <taxon>Gunneridae</taxon>
        <taxon>Pentapetalae</taxon>
        <taxon>rosids</taxon>
        <taxon>Vitales</taxon>
        <taxon>Vitaceae</taxon>
        <taxon>Viteae</taxon>
        <taxon>Vitis</taxon>
    </lineage>
</organism>
<dbReference type="EMBL" id="QGNW01000010">
    <property type="protein sequence ID" value="RVX18959.1"/>
    <property type="molecule type" value="Genomic_DNA"/>
</dbReference>
<proteinExistence type="predicted"/>
<evidence type="ECO:0000256" key="1">
    <source>
        <dbReference type="ARBA" id="ARBA00022750"/>
    </source>
</evidence>
<reference evidence="5 6" key="1">
    <citation type="journal article" date="2018" name="PLoS Genet.">
        <title>Population sequencing reveals clonal diversity and ancestral inbreeding in the grapevine cultivar Chardonnay.</title>
        <authorList>
            <person name="Roach M.J."/>
            <person name="Johnson D.L."/>
            <person name="Bohlmann J."/>
            <person name="van Vuuren H.J."/>
            <person name="Jones S.J."/>
            <person name="Pretorius I.S."/>
            <person name="Schmidt S.A."/>
            <person name="Borneman A.R."/>
        </authorList>
    </citation>
    <scope>NUCLEOTIDE SEQUENCE [LARGE SCALE GENOMIC DNA]</scope>
    <source>
        <strain evidence="6">cv. Chardonnay</strain>
        <tissue evidence="5">Leaf</tissue>
    </source>
</reference>
<dbReference type="InterPro" id="IPR013103">
    <property type="entry name" value="RVT_2"/>
</dbReference>
<dbReference type="Gene3D" id="4.10.60.10">
    <property type="entry name" value="Zinc finger, CCHC-type"/>
    <property type="match status" value="1"/>
</dbReference>
<evidence type="ECO:0000259" key="4">
    <source>
        <dbReference type="Pfam" id="PF22936"/>
    </source>
</evidence>
<feature type="transmembrane region" description="Helical" evidence="2">
    <location>
        <begin position="587"/>
        <end position="604"/>
    </location>
</feature>
<keyword evidence="1" id="KW-0645">Protease</keyword>
<evidence type="ECO:0000313" key="6">
    <source>
        <dbReference type="Proteomes" id="UP000288805"/>
    </source>
</evidence>
<dbReference type="PANTHER" id="PTHR11439:SF497">
    <property type="entry name" value="CYSTEINE-RICH RLK (RECEPTOR-LIKE PROTEIN KINASE) 8"/>
    <property type="match status" value="1"/>
</dbReference>
<evidence type="ECO:0000313" key="5">
    <source>
        <dbReference type="EMBL" id="RVX18959.1"/>
    </source>
</evidence>
<dbReference type="InterPro" id="IPR043502">
    <property type="entry name" value="DNA/RNA_pol_sf"/>
</dbReference>
<feature type="domain" description="Reverse transcriptase Ty1/copia-type" evidence="3">
    <location>
        <begin position="437"/>
        <end position="679"/>
    </location>
</feature>
<evidence type="ECO:0000256" key="2">
    <source>
        <dbReference type="SAM" id="Phobius"/>
    </source>
</evidence>
<name>A0A438KCL1_VITVI</name>
<evidence type="ECO:0000259" key="3">
    <source>
        <dbReference type="Pfam" id="PF07727"/>
    </source>
</evidence>
<dbReference type="AlphaFoldDB" id="A0A438KCL1"/>
<dbReference type="CDD" id="cd09272">
    <property type="entry name" value="RNase_HI_RT_Ty1"/>
    <property type="match status" value="1"/>
</dbReference>
<dbReference type="Pfam" id="PF22936">
    <property type="entry name" value="Pol_BBD"/>
    <property type="match status" value="1"/>
</dbReference>